<evidence type="ECO:0000256" key="3">
    <source>
        <dbReference type="ARBA" id="ARBA00023125"/>
    </source>
</evidence>
<evidence type="ECO:0000259" key="7">
    <source>
        <dbReference type="PROSITE" id="PS00036"/>
    </source>
</evidence>
<dbReference type="EMBL" id="MU005958">
    <property type="protein sequence ID" value="KAF2864143.1"/>
    <property type="molecule type" value="Genomic_DNA"/>
</dbReference>
<evidence type="ECO:0000256" key="6">
    <source>
        <dbReference type="SAM" id="MobiDB-lite"/>
    </source>
</evidence>
<evidence type="ECO:0000313" key="8">
    <source>
        <dbReference type="EMBL" id="KAF2864143.1"/>
    </source>
</evidence>
<proteinExistence type="predicted"/>
<evidence type="ECO:0000256" key="2">
    <source>
        <dbReference type="ARBA" id="ARBA00023015"/>
    </source>
</evidence>
<accession>A0A6A7C9S2</accession>
<keyword evidence="4" id="KW-0804">Transcription</keyword>
<dbReference type="Gene3D" id="1.20.5.170">
    <property type="match status" value="1"/>
</dbReference>
<dbReference type="CDD" id="cd14705">
    <property type="entry name" value="bZIP_Zip1"/>
    <property type="match status" value="1"/>
</dbReference>
<comment type="subcellular location">
    <subcellularLocation>
        <location evidence="1">Nucleus</location>
    </subcellularLocation>
</comment>
<evidence type="ECO:0000256" key="5">
    <source>
        <dbReference type="ARBA" id="ARBA00023242"/>
    </source>
</evidence>
<sequence length="207" mass="23449">MAMFNGKRIPNLSQYIADLNQPVQEYTAPDYDRLDLLTTTNYFDFDALSAPPEDKALVGDFQASDFQTNDFQVGEFDATDLKTNEFQNTNFKATDFQAYPPVLPYAPMPEMMPTPISGTTPATKANEAAQLAAEEDKRRRNTAASARFRVKKKQREQALEKQNREMGIKLKEYEAKIEKLEQENEWLRDLVTKSGHVLGGEPKGESV</sequence>
<keyword evidence="9" id="KW-1185">Reference proteome</keyword>
<keyword evidence="5" id="KW-0539">Nucleus</keyword>
<evidence type="ECO:0000313" key="9">
    <source>
        <dbReference type="Proteomes" id="UP000799421"/>
    </source>
</evidence>
<keyword evidence="2" id="KW-0805">Transcription regulation</keyword>
<gene>
    <name evidence="8" type="ORF">K470DRAFT_267621</name>
</gene>
<dbReference type="GO" id="GO:0005634">
    <property type="term" value="C:nucleus"/>
    <property type="evidence" value="ECO:0007669"/>
    <property type="project" value="UniProtKB-SubCell"/>
</dbReference>
<reference evidence="8" key="1">
    <citation type="journal article" date="2020" name="Stud. Mycol.">
        <title>101 Dothideomycetes genomes: a test case for predicting lifestyles and emergence of pathogens.</title>
        <authorList>
            <person name="Haridas S."/>
            <person name="Albert R."/>
            <person name="Binder M."/>
            <person name="Bloem J."/>
            <person name="Labutti K."/>
            <person name="Salamov A."/>
            <person name="Andreopoulos B."/>
            <person name="Baker S."/>
            <person name="Barry K."/>
            <person name="Bills G."/>
            <person name="Bluhm B."/>
            <person name="Cannon C."/>
            <person name="Castanera R."/>
            <person name="Culley D."/>
            <person name="Daum C."/>
            <person name="Ezra D."/>
            <person name="Gonzalez J."/>
            <person name="Henrissat B."/>
            <person name="Kuo A."/>
            <person name="Liang C."/>
            <person name="Lipzen A."/>
            <person name="Lutzoni F."/>
            <person name="Magnuson J."/>
            <person name="Mondo S."/>
            <person name="Nolan M."/>
            <person name="Ohm R."/>
            <person name="Pangilinan J."/>
            <person name="Park H.-J."/>
            <person name="Ramirez L."/>
            <person name="Alfaro M."/>
            <person name="Sun H."/>
            <person name="Tritt A."/>
            <person name="Yoshinaga Y."/>
            <person name="Zwiers L.-H."/>
            <person name="Turgeon B."/>
            <person name="Goodwin S."/>
            <person name="Spatafora J."/>
            <person name="Crous P."/>
            <person name="Grigoriev I."/>
        </authorList>
    </citation>
    <scope>NUCLEOTIDE SEQUENCE</scope>
    <source>
        <strain evidence="8">CBS 480.64</strain>
    </source>
</reference>
<evidence type="ECO:0000256" key="4">
    <source>
        <dbReference type="ARBA" id="ARBA00023163"/>
    </source>
</evidence>
<dbReference type="Proteomes" id="UP000799421">
    <property type="component" value="Unassembled WGS sequence"/>
</dbReference>
<dbReference type="GO" id="GO:0001228">
    <property type="term" value="F:DNA-binding transcription activator activity, RNA polymerase II-specific"/>
    <property type="evidence" value="ECO:0007669"/>
    <property type="project" value="TreeGrafter"/>
</dbReference>
<dbReference type="GO" id="GO:0000977">
    <property type="term" value="F:RNA polymerase II transcription regulatory region sequence-specific DNA binding"/>
    <property type="evidence" value="ECO:0007669"/>
    <property type="project" value="TreeGrafter"/>
</dbReference>
<organism evidence="8 9">
    <name type="scientific">Piedraia hortae CBS 480.64</name>
    <dbReference type="NCBI Taxonomy" id="1314780"/>
    <lineage>
        <taxon>Eukaryota</taxon>
        <taxon>Fungi</taxon>
        <taxon>Dikarya</taxon>
        <taxon>Ascomycota</taxon>
        <taxon>Pezizomycotina</taxon>
        <taxon>Dothideomycetes</taxon>
        <taxon>Dothideomycetidae</taxon>
        <taxon>Capnodiales</taxon>
        <taxon>Piedraiaceae</taxon>
        <taxon>Piedraia</taxon>
    </lineage>
</organism>
<dbReference type="OrthoDB" id="1939598at2759"/>
<dbReference type="Pfam" id="PF07716">
    <property type="entry name" value="bZIP_2"/>
    <property type="match status" value="1"/>
</dbReference>
<dbReference type="InterPro" id="IPR004827">
    <property type="entry name" value="bZIP"/>
</dbReference>
<dbReference type="AlphaFoldDB" id="A0A6A7C9S2"/>
<feature type="domain" description="BZIP" evidence="7">
    <location>
        <begin position="137"/>
        <end position="151"/>
    </location>
</feature>
<feature type="region of interest" description="Disordered" evidence="6">
    <location>
        <begin position="127"/>
        <end position="161"/>
    </location>
</feature>
<evidence type="ECO:0000256" key="1">
    <source>
        <dbReference type="ARBA" id="ARBA00004123"/>
    </source>
</evidence>
<name>A0A6A7C9S2_9PEZI</name>
<dbReference type="PANTHER" id="PTHR13044">
    <property type="entry name" value="ACTIVATING TRANSCRIPTION FACTOR ATF 4/5"/>
    <property type="match status" value="1"/>
</dbReference>
<keyword evidence="3" id="KW-0238">DNA-binding</keyword>
<dbReference type="SUPFAM" id="SSF57959">
    <property type="entry name" value="Leucine zipper domain"/>
    <property type="match status" value="1"/>
</dbReference>
<protein>
    <recommendedName>
        <fullName evidence="7">BZIP domain-containing protein</fullName>
    </recommendedName>
</protein>
<dbReference type="PANTHER" id="PTHR13044:SF14">
    <property type="entry name" value="CRYPTOCEPHAL, ISOFORM A"/>
    <property type="match status" value="1"/>
</dbReference>
<dbReference type="InterPro" id="IPR046347">
    <property type="entry name" value="bZIP_sf"/>
</dbReference>
<dbReference type="PROSITE" id="PS00036">
    <property type="entry name" value="BZIP_BASIC"/>
    <property type="match status" value="1"/>
</dbReference>